<dbReference type="Gene3D" id="2.40.50.180">
    <property type="entry name" value="CheA-289, Domain 4"/>
    <property type="match status" value="2"/>
</dbReference>
<evidence type="ECO:0000313" key="2">
    <source>
        <dbReference type="EMBL" id="MBE9079381.1"/>
    </source>
</evidence>
<dbReference type="EMBL" id="JADEXG010000054">
    <property type="protein sequence ID" value="MBE9079381.1"/>
    <property type="molecule type" value="Genomic_DNA"/>
</dbReference>
<dbReference type="InterPro" id="IPR002545">
    <property type="entry name" value="CheW-lke_dom"/>
</dbReference>
<dbReference type="GO" id="GO:0006935">
    <property type="term" value="P:chemotaxis"/>
    <property type="evidence" value="ECO:0007669"/>
    <property type="project" value="InterPro"/>
</dbReference>
<dbReference type="PROSITE" id="PS50851">
    <property type="entry name" value="CHEW"/>
    <property type="match status" value="2"/>
</dbReference>
<dbReference type="SUPFAM" id="SSF50341">
    <property type="entry name" value="CheW-like"/>
    <property type="match status" value="2"/>
</dbReference>
<dbReference type="InterPro" id="IPR036061">
    <property type="entry name" value="CheW-like_dom_sf"/>
</dbReference>
<feature type="domain" description="CheW-like" evidence="1">
    <location>
        <begin position="216"/>
        <end position="352"/>
    </location>
</feature>
<gene>
    <name evidence="2" type="ORF">IQ241_19115</name>
</gene>
<dbReference type="PANTHER" id="PTHR22617:SF23">
    <property type="entry name" value="CHEMOTAXIS PROTEIN CHEW"/>
    <property type="match status" value="1"/>
</dbReference>
<dbReference type="PANTHER" id="PTHR22617">
    <property type="entry name" value="CHEMOTAXIS SENSOR HISTIDINE KINASE-RELATED"/>
    <property type="match status" value="1"/>
</dbReference>
<dbReference type="AlphaFoldDB" id="A0A8J7ARS0"/>
<protein>
    <submittedName>
        <fullName evidence="2">Chemotaxis protein CheW</fullName>
    </submittedName>
</protein>
<dbReference type="Proteomes" id="UP000636505">
    <property type="component" value="Unassembled WGS sequence"/>
</dbReference>
<dbReference type="GO" id="GO:0005829">
    <property type="term" value="C:cytosol"/>
    <property type="evidence" value="ECO:0007669"/>
    <property type="project" value="TreeGrafter"/>
</dbReference>
<dbReference type="Pfam" id="PF01584">
    <property type="entry name" value="CheW"/>
    <property type="match status" value="2"/>
</dbReference>
<evidence type="ECO:0000259" key="1">
    <source>
        <dbReference type="PROSITE" id="PS50851"/>
    </source>
</evidence>
<name>A0A8J7ARS0_9CYAN</name>
<dbReference type="SMART" id="SM00260">
    <property type="entry name" value="CheW"/>
    <property type="match status" value="2"/>
</dbReference>
<comment type="caution">
    <text evidence="2">The sequence shown here is derived from an EMBL/GenBank/DDBJ whole genome shotgun (WGS) entry which is preliminary data.</text>
</comment>
<keyword evidence="3" id="KW-1185">Reference proteome</keyword>
<organism evidence="2 3">
    <name type="scientific">Vasconcelosia minhoensis LEGE 07310</name>
    <dbReference type="NCBI Taxonomy" id="915328"/>
    <lineage>
        <taxon>Bacteria</taxon>
        <taxon>Bacillati</taxon>
        <taxon>Cyanobacteriota</taxon>
        <taxon>Cyanophyceae</taxon>
        <taxon>Nodosilineales</taxon>
        <taxon>Cymatolegaceae</taxon>
        <taxon>Vasconcelosia</taxon>
        <taxon>Vasconcelosia minhoensis</taxon>
    </lineage>
</organism>
<feature type="domain" description="CheW-like" evidence="1">
    <location>
        <begin position="5"/>
        <end position="144"/>
    </location>
</feature>
<dbReference type="RefSeq" id="WP_193910282.1">
    <property type="nucleotide sequence ID" value="NZ_JADEXG010000054.1"/>
</dbReference>
<dbReference type="GO" id="GO:0007165">
    <property type="term" value="P:signal transduction"/>
    <property type="evidence" value="ECO:0007669"/>
    <property type="project" value="InterPro"/>
</dbReference>
<accession>A0A8J7ARS0</accession>
<evidence type="ECO:0000313" key="3">
    <source>
        <dbReference type="Proteomes" id="UP000636505"/>
    </source>
</evidence>
<proteinExistence type="predicted"/>
<dbReference type="Gene3D" id="2.30.30.40">
    <property type="entry name" value="SH3 Domains"/>
    <property type="match status" value="2"/>
</dbReference>
<dbReference type="InterPro" id="IPR039315">
    <property type="entry name" value="CheW"/>
</dbReference>
<sequence length="358" mass="38772">MEIDNQFCLIFRHGESIYGLEAQHVREIFPLPELTILADAPKDIVGSLNWRGKLLPVMHLDLRLGQPMRPCQISDSIIVIEWQGIQVGLLVHQVLDVQAVIREAAPDYGRLEQINTAFVAGIAKLGDQLAILLNPETLIRQADEVALLVSKSELGTKTDSPAAALPAAWHQIASERGGSNFYDLYCPKATPAEQAAFRQRAEALHPPLEAADSTVQLSLAVIGLDKAYFAIELASIREFINVQQVTPIPCAPTYILGNINLRGDIMVLADIRTALTQTPAKAAAKAIVVEIDDIVAGILVDAVLDVINLSPAEVMPVPAASSTISYLQGTVRYNDKVLSILNLPALLSTDRQMVSQAA</sequence>
<reference evidence="2" key="1">
    <citation type="submission" date="2020-10" db="EMBL/GenBank/DDBJ databases">
        <authorList>
            <person name="Castelo-Branco R."/>
            <person name="Eusebio N."/>
            <person name="Adriana R."/>
            <person name="Vieira A."/>
            <person name="Brugerolle De Fraissinette N."/>
            <person name="Rezende De Castro R."/>
            <person name="Schneider M.P."/>
            <person name="Vasconcelos V."/>
            <person name="Leao P.N."/>
        </authorList>
    </citation>
    <scope>NUCLEOTIDE SEQUENCE</scope>
    <source>
        <strain evidence="2">LEGE 07310</strain>
    </source>
</reference>